<evidence type="ECO:0000256" key="4">
    <source>
        <dbReference type="SAM" id="MobiDB-lite"/>
    </source>
</evidence>
<dbReference type="Pfam" id="PF13377">
    <property type="entry name" value="Peripla_BP_3"/>
    <property type="match status" value="1"/>
</dbReference>
<dbReference type="InterPro" id="IPR028082">
    <property type="entry name" value="Peripla_BP_I"/>
</dbReference>
<dbReference type="Gene3D" id="3.40.50.2300">
    <property type="match status" value="2"/>
</dbReference>
<comment type="caution">
    <text evidence="6">The sequence shown here is derived from an EMBL/GenBank/DDBJ whole genome shotgun (WGS) entry which is preliminary data.</text>
</comment>
<protein>
    <submittedName>
        <fullName evidence="6">LacI family transcriptional regulator</fullName>
    </submittedName>
</protein>
<dbReference type="InterPro" id="IPR010982">
    <property type="entry name" value="Lambda_DNA-bd_dom_sf"/>
</dbReference>
<evidence type="ECO:0000313" key="6">
    <source>
        <dbReference type="EMBL" id="RYC30145.1"/>
    </source>
</evidence>
<dbReference type="AlphaFoldDB" id="A0A4Q2U5N7"/>
<dbReference type="PROSITE" id="PS50932">
    <property type="entry name" value="HTH_LACI_2"/>
    <property type="match status" value="1"/>
</dbReference>
<keyword evidence="3" id="KW-0804">Transcription</keyword>
<sequence>MASIPATAVVATAPPRPTIATPSRSPRAVPMFAKRTPIADAGHGSGLPRRFRKVGANVSRVRRFPAGPVRTGFRHLADAPPAPIATFRRLGDAARGPPTGRGLGATARRTVACDEGDRLSRLNMIPSSSTRPGPPGPGVTLAPPETDSRARRPAHALIEDAKRSPVRLSDVARSAGCSAATVSRVLNSPESVNRDARLRVEAAVRELGYTRNGAARALRSRRSQMVGVILPTLRQPIYADFIGTLQDGLARQNYALVVTTSDYSPDRELFQARLLVERGIDGLVLVGHTHRPELYELLEIQDLPFLTTYTFWPEFPHPMVGFDNFAAMVRVVDHLHGLGHRDFAMLAGARKDNDRVEQRVAGAVAALAARGIDLPAERIVEEAFTIEGGRRGLARLFDTGNPTALLCSSDVLAYGALIECRARRLDVPGRLSIVGYDSLQSSAHTVPALTSMEIPADEMAQRAAAYILARLAGRSHPARVEIHPRLVVRDTTAPPPAARR</sequence>
<dbReference type="EMBL" id="QYBB01000031">
    <property type="protein sequence ID" value="RYC30145.1"/>
    <property type="molecule type" value="Genomic_DNA"/>
</dbReference>
<feature type="compositionally biased region" description="Low complexity" evidence="4">
    <location>
        <begin position="1"/>
        <end position="27"/>
    </location>
</feature>
<dbReference type="Pfam" id="PF00356">
    <property type="entry name" value="LacI"/>
    <property type="match status" value="1"/>
</dbReference>
<name>A0A4Q2U5N7_9HYPH</name>
<feature type="domain" description="HTH lacI-type" evidence="5">
    <location>
        <begin position="166"/>
        <end position="220"/>
    </location>
</feature>
<dbReference type="InterPro" id="IPR046335">
    <property type="entry name" value="LacI/GalR-like_sensor"/>
</dbReference>
<feature type="region of interest" description="Disordered" evidence="4">
    <location>
        <begin position="1"/>
        <end position="30"/>
    </location>
</feature>
<keyword evidence="2" id="KW-0238">DNA-binding</keyword>
<dbReference type="CDD" id="cd01392">
    <property type="entry name" value="HTH_LacI"/>
    <property type="match status" value="1"/>
</dbReference>
<evidence type="ECO:0000256" key="1">
    <source>
        <dbReference type="ARBA" id="ARBA00023015"/>
    </source>
</evidence>
<dbReference type="InterPro" id="IPR000843">
    <property type="entry name" value="HTH_LacI"/>
</dbReference>
<gene>
    <name evidence="6" type="ORF">D3273_20390</name>
</gene>
<dbReference type="Gene3D" id="1.10.260.40">
    <property type="entry name" value="lambda repressor-like DNA-binding domains"/>
    <property type="match status" value="1"/>
</dbReference>
<dbReference type="SUPFAM" id="SSF53822">
    <property type="entry name" value="Periplasmic binding protein-like I"/>
    <property type="match status" value="1"/>
</dbReference>
<feature type="region of interest" description="Disordered" evidence="4">
    <location>
        <begin position="122"/>
        <end position="148"/>
    </location>
</feature>
<evidence type="ECO:0000313" key="7">
    <source>
        <dbReference type="Proteomes" id="UP000290759"/>
    </source>
</evidence>
<proteinExistence type="predicted"/>
<dbReference type="OrthoDB" id="8433438at2"/>
<dbReference type="SUPFAM" id="SSF47413">
    <property type="entry name" value="lambda repressor-like DNA-binding domains"/>
    <property type="match status" value="1"/>
</dbReference>
<evidence type="ECO:0000256" key="3">
    <source>
        <dbReference type="ARBA" id="ARBA00023163"/>
    </source>
</evidence>
<dbReference type="GO" id="GO:0003700">
    <property type="term" value="F:DNA-binding transcription factor activity"/>
    <property type="evidence" value="ECO:0007669"/>
    <property type="project" value="TreeGrafter"/>
</dbReference>
<accession>A0A4Q2U5N7</accession>
<reference evidence="6 7" key="2">
    <citation type="submission" date="2019-02" db="EMBL/GenBank/DDBJ databases">
        <title>'Lichenibacterium ramalinii' gen. nov. sp. nov., 'Lichenibacterium minor' gen. nov. sp. nov.</title>
        <authorList>
            <person name="Pankratov T."/>
        </authorList>
    </citation>
    <scope>NUCLEOTIDE SEQUENCE [LARGE SCALE GENOMIC DNA]</scope>
    <source>
        <strain evidence="6 7">RmlP026</strain>
    </source>
</reference>
<dbReference type="PANTHER" id="PTHR30146">
    <property type="entry name" value="LACI-RELATED TRANSCRIPTIONAL REPRESSOR"/>
    <property type="match status" value="1"/>
</dbReference>
<dbReference type="SMART" id="SM00354">
    <property type="entry name" value="HTH_LACI"/>
    <property type="match status" value="1"/>
</dbReference>
<evidence type="ECO:0000256" key="2">
    <source>
        <dbReference type="ARBA" id="ARBA00023125"/>
    </source>
</evidence>
<reference evidence="6 7" key="1">
    <citation type="submission" date="2018-12" db="EMBL/GenBank/DDBJ databases">
        <authorList>
            <person name="Grouzdev D.S."/>
            <person name="Krutkina M.S."/>
        </authorList>
    </citation>
    <scope>NUCLEOTIDE SEQUENCE [LARGE SCALE GENOMIC DNA]</scope>
    <source>
        <strain evidence="6 7">RmlP026</strain>
    </source>
</reference>
<keyword evidence="7" id="KW-1185">Reference proteome</keyword>
<organism evidence="6 7">
    <name type="scientific">Lichenibacterium minor</name>
    <dbReference type="NCBI Taxonomy" id="2316528"/>
    <lineage>
        <taxon>Bacteria</taxon>
        <taxon>Pseudomonadati</taxon>
        <taxon>Pseudomonadota</taxon>
        <taxon>Alphaproteobacteria</taxon>
        <taxon>Hyphomicrobiales</taxon>
        <taxon>Lichenihabitantaceae</taxon>
        <taxon>Lichenibacterium</taxon>
    </lineage>
</organism>
<dbReference type="PANTHER" id="PTHR30146:SF138">
    <property type="entry name" value="TRANSCRIPTIONAL REGULATORY PROTEIN"/>
    <property type="match status" value="1"/>
</dbReference>
<dbReference type="Proteomes" id="UP000290759">
    <property type="component" value="Unassembled WGS sequence"/>
</dbReference>
<dbReference type="GO" id="GO:0000976">
    <property type="term" value="F:transcription cis-regulatory region binding"/>
    <property type="evidence" value="ECO:0007669"/>
    <property type="project" value="TreeGrafter"/>
</dbReference>
<keyword evidence="1" id="KW-0805">Transcription regulation</keyword>
<evidence type="ECO:0000259" key="5">
    <source>
        <dbReference type="PROSITE" id="PS50932"/>
    </source>
</evidence>